<dbReference type="SUPFAM" id="SSF47090">
    <property type="entry name" value="PGBD-like"/>
    <property type="match status" value="1"/>
</dbReference>
<evidence type="ECO:0000256" key="1">
    <source>
        <dbReference type="ARBA" id="ARBA00004752"/>
    </source>
</evidence>
<evidence type="ECO:0000256" key="3">
    <source>
        <dbReference type="ARBA" id="ARBA00022679"/>
    </source>
</evidence>
<dbReference type="InterPro" id="IPR038063">
    <property type="entry name" value="Transpep_catalytic_dom"/>
</dbReference>
<dbReference type="EMBL" id="CACVAS010000168">
    <property type="protein sequence ID" value="CAA6827964.1"/>
    <property type="molecule type" value="Genomic_DNA"/>
</dbReference>
<feature type="domain" description="L,D-TPase catalytic" evidence="9">
    <location>
        <begin position="312"/>
        <end position="487"/>
    </location>
</feature>
<accession>A0A6S6UED3</accession>
<evidence type="ECO:0000256" key="8">
    <source>
        <dbReference type="SAM" id="SignalP"/>
    </source>
</evidence>
<dbReference type="InterPro" id="IPR005490">
    <property type="entry name" value="LD_TPept_cat_dom"/>
</dbReference>
<sequence>MRKFKILFILLLIHTGLTAQMLTVGNISQHIVTSTQKFVKGKNKPIVASIYAESYYRPLWIGNHQKAKMSQLLNAIKNPFFNYKNKSFDQKSIGKLLFELDNNEISPAQKARVYGRLDVILTNSFVRLVRFIVQGDVDWNLVQTKLKALEYSDKIKAHWDMSVKKMPGSGHLATTIKDGNIYSYLKSLIPMEKRYTQLIGILKKYLRMPKFPAIAYSHKTLQVGDSDKRIEQIKRQLQILGDYPRHSKINSKFTHTLQNAVLRYQKRHLLALTGKIDKTVIYYLNKSLNHNIQAIITNLDKTKLYPKYFEPEHIEVNIPDFNLRYYQNGTKLLKMGLIVGRIDRPTPIFSDKVQYMVFNPTWTIPDSLIKRDLIHVLRENPMYLVENNIHVFSGNKKIDISQDMLDPYEYSKKRVPYRFVQYPGENNALGRVKFMFPNRHAVYLHDTDNKSLFSRRYKVYSSGCVRVKKPFTLARTLLKHSSRHYSYEHLASVIETNKPTTVKLNKFIPVHMLYFTVYVEDNMAYFKHDIYLYDKIIEESSEGHTKATFSVPKQRLITIKKKDDKPLSN</sequence>
<dbReference type="SUPFAM" id="SSF141523">
    <property type="entry name" value="L,D-transpeptidase catalytic domain-like"/>
    <property type="match status" value="1"/>
</dbReference>
<organism evidence="10">
    <name type="scientific">uncultured Sulfurovum sp</name>
    <dbReference type="NCBI Taxonomy" id="269237"/>
    <lineage>
        <taxon>Bacteria</taxon>
        <taxon>Pseudomonadati</taxon>
        <taxon>Campylobacterota</taxon>
        <taxon>Epsilonproteobacteria</taxon>
        <taxon>Campylobacterales</taxon>
        <taxon>Sulfurovaceae</taxon>
        <taxon>Sulfurovum</taxon>
        <taxon>environmental samples</taxon>
    </lineage>
</organism>
<feature type="active site" description="Nucleophile" evidence="7">
    <location>
        <position position="464"/>
    </location>
</feature>
<evidence type="ECO:0000256" key="7">
    <source>
        <dbReference type="PROSITE-ProRule" id="PRU01373"/>
    </source>
</evidence>
<dbReference type="PANTHER" id="PTHR41533:SF2">
    <property type="entry name" value="BLR7131 PROTEIN"/>
    <property type="match status" value="1"/>
</dbReference>
<keyword evidence="3" id="KW-0808">Transferase</keyword>
<dbReference type="GO" id="GO:0004180">
    <property type="term" value="F:carboxypeptidase activity"/>
    <property type="evidence" value="ECO:0007669"/>
    <property type="project" value="UniProtKB-ARBA"/>
</dbReference>
<evidence type="ECO:0000313" key="10">
    <source>
        <dbReference type="EMBL" id="CAA6827964.1"/>
    </source>
</evidence>
<evidence type="ECO:0000256" key="6">
    <source>
        <dbReference type="ARBA" id="ARBA00023316"/>
    </source>
</evidence>
<dbReference type="GO" id="GO:0071555">
    <property type="term" value="P:cell wall organization"/>
    <property type="evidence" value="ECO:0007669"/>
    <property type="project" value="UniProtKB-UniRule"/>
</dbReference>
<dbReference type="InterPro" id="IPR002477">
    <property type="entry name" value="Peptidoglycan-bd-like"/>
</dbReference>
<keyword evidence="5 7" id="KW-0573">Peptidoglycan synthesis</keyword>
<keyword evidence="6 7" id="KW-0961">Cell wall biogenesis/degradation</keyword>
<dbReference type="InterPro" id="IPR045380">
    <property type="entry name" value="LD_TPept_scaffold_dom"/>
</dbReference>
<feature type="active site" description="Proton donor/acceptor" evidence="7">
    <location>
        <position position="445"/>
    </location>
</feature>
<protein>
    <submittedName>
        <fullName evidence="10">Peptidoglycan-binding domain 1</fullName>
    </submittedName>
</protein>
<evidence type="ECO:0000256" key="4">
    <source>
        <dbReference type="ARBA" id="ARBA00022960"/>
    </source>
</evidence>
<dbReference type="Pfam" id="PF03734">
    <property type="entry name" value="YkuD"/>
    <property type="match status" value="1"/>
</dbReference>
<dbReference type="Pfam" id="PF20142">
    <property type="entry name" value="Scaffold"/>
    <property type="match status" value="1"/>
</dbReference>
<dbReference type="Gene3D" id="2.40.440.10">
    <property type="entry name" value="L,D-transpeptidase catalytic domain-like"/>
    <property type="match status" value="1"/>
</dbReference>
<reference evidence="10" key="1">
    <citation type="submission" date="2020-01" db="EMBL/GenBank/DDBJ databases">
        <authorList>
            <person name="Meier V. D."/>
            <person name="Meier V D."/>
        </authorList>
    </citation>
    <scope>NUCLEOTIDE SEQUENCE</scope>
    <source>
        <strain evidence="10">HLG_WM_MAG_01</strain>
    </source>
</reference>
<dbReference type="InterPro" id="IPR036365">
    <property type="entry name" value="PGBD-like_sf"/>
</dbReference>
<dbReference type="UniPathway" id="UPA00219"/>
<comment type="similarity">
    <text evidence="2">Belongs to the YkuD family.</text>
</comment>
<keyword evidence="8" id="KW-0732">Signal</keyword>
<feature type="chain" id="PRO_5028155335" evidence="8">
    <location>
        <begin position="20"/>
        <end position="569"/>
    </location>
</feature>
<dbReference type="GO" id="GO:0016740">
    <property type="term" value="F:transferase activity"/>
    <property type="evidence" value="ECO:0007669"/>
    <property type="project" value="UniProtKB-KW"/>
</dbReference>
<evidence type="ECO:0000256" key="2">
    <source>
        <dbReference type="ARBA" id="ARBA00005992"/>
    </source>
</evidence>
<dbReference type="InterPro" id="IPR052905">
    <property type="entry name" value="LD-transpeptidase_YkuD-like"/>
</dbReference>
<feature type="signal peptide" evidence="8">
    <location>
        <begin position="1"/>
        <end position="19"/>
    </location>
</feature>
<dbReference type="InterPro" id="IPR036366">
    <property type="entry name" value="PGBDSf"/>
</dbReference>
<keyword evidence="4 7" id="KW-0133">Cell shape</keyword>
<gene>
    <name evidence="10" type="ORF">HELGO_WM9626</name>
</gene>
<evidence type="ECO:0000256" key="5">
    <source>
        <dbReference type="ARBA" id="ARBA00022984"/>
    </source>
</evidence>
<dbReference type="Pfam" id="PF01471">
    <property type="entry name" value="PG_binding_1"/>
    <property type="match status" value="1"/>
</dbReference>
<dbReference type="AlphaFoldDB" id="A0A6S6UED3"/>
<dbReference type="Gene3D" id="1.10.101.10">
    <property type="entry name" value="PGBD-like superfamily/PGBD"/>
    <property type="match status" value="1"/>
</dbReference>
<evidence type="ECO:0000259" key="9">
    <source>
        <dbReference type="PROSITE" id="PS52029"/>
    </source>
</evidence>
<comment type="pathway">
    <text evidence="1 7">Cell wall biogenesis; peptidoglycan biosynthesis.</text>
</comment>
<dbReference type="GO" id="GO:0008360">
    <property type="term" value="P:regulation of cell shape"/>
    <property type="evidence" value="ECO:0007669"/>
    <property type="project" value="UniProtKB-UniRule"/>
</dbReference>
<dbReference type="PROSITE" id="PS52029">
    <property type="entry name" value="LD_TPASE"/>
    <property type="match status" value="1"/>
</dbReference>
<dbReference type="PANTHER" id="PTHR41533">
    <property type="entry name" value="L,D-TRANSPEPTIDASE HI_1667-RELATED"/>
    <property type="match status" value="1"/>
</dbReference>
<name>A0A6S6UED3_9BACT</name>
<proteinExistence type="inferred from homology"/>
<dbReference type="GO" id="GO:0009252">
    <property type="term" value="P:peptidoglycan biosynthetic process"/>
    <property type="evidence" value="ECO:0007669"/>
    <property type="project" value="UniProtKB-UniPathway"/>
</dbReference>
<dbReference type="CDD" id="cd16913">
    <property type="entry name" value="YkuD_like"/>
    <property type="match status" value="1"/>
</dbReference>